<proteinExistence type="inferred from homology"/>
<dbReference type="PROSITE" id="PS50198">
    <property type="entry name" value="PPIC_PPIASE_2"/>
    <property type="match status" value="1"/>
</dbReference>
<dbReference type="AlphaFoldDB" id="A0A4S3MS87"/>
<comment type="similarity">
    <text evidence="2">Belongs to the PpiC/parvulin rotamase family.</text>
</comment>
<feature type="domain" description="PpiC" evidence="10">
    <location>
        <begin position="138"/>
        <end position="227"/>
    </location>
</feature>
<dbReference type="Gene3D" id="3.10.50.40">
    <property type="match status" value="1"/>
</dbReference>
<dbReference type="PANTHER" id="PTHR47245">
    <property type="entry name" value="PEPTIDYLPROLYL ISOMERASE"/>
    <property type="match status" value="1"/>
</dbReference>
<evidence type="ECO:0000256" key="5">
    <source>
        <dbReference type="ARBA" id="ARBA00023110"/>
    </source>
</evidence>
<evidence type="ECO:0000256" key="1">
    <source>
        <dbReference type="ARBA" id="ARBA00000971"/>
    </source>
</evidence>
<keyword evidence="5 8" id="KW-0697">Rotamase</keyword>
<gene>
    <name evidence="11" type="ORF">E7811_06855</name>
</gene>
<feature type="chain" id="PRO_5020766067" description="Parvulin-like PPIase" evidence="9">
    <location>
        <begin position="28"/>
        <end position="285"/>
    </location>
</feature>
<dbReference type="InterPro" id="IPR000297">
    <property type="entry name" value="PPIase_PpiC"/>
</dbReference>
<reference evidence="11 12" key="1">
    <citation type="submission" date="2019-04" db="EMBL/GenBank/DDBJ databases">
        <title>Draft genome sequence of Gemmobacter aestuarii sp. nov.</title>
        <authorList>
            <person name="Hameed A."/>
            <person name="Lin S.-Y."/>
            <person name="Shahina M."/>
            <person name="Lai W.-A."/>
            <person name="Young C.-C."/>
        </authorList>
    </citation>
    <scope>NUCLEOTIDE SEQUENCE [LARGE SCALE GENOMIC DNA]</scope>
    <source>
        <strain evidence="11 12">CC-PW-75</strain>
    </source>
</reference>
<dbReference type="RefSeq" id="WP_136393784.1">
    <property type="nucleotide sequence ID" value="NZ_SSND01000001.1"/>
</dbReference>
<accession>A0A4S3MS87</accession>
<dbReference type="Proteomes" id="UP000309450">
    <property type="component" value="Unassembled WGS sequence"/>
</dbReference>
<evidence type="ECO:0000256" key="2">
    <source>
        <dbReference type="ARBA" id="ARBA00007656"/>
    </source>
</evidence>
<evidence type="ECO:0000259" key="10">
    <source>
        <dbReference type="PROSITE" id="PS50198"/>
    </source>
</evidence>
<dbReference type="PANTHER" id="PTHR47245:SF2">
    <property type="entry name" value="PEPTIDYL-PROLYL CIS-TRANS ISOMERASE HP_0175-RELATED"/>
    <property type="match status" value="1"/>
</dbReference>
<dbReference type="InterPro" id="IPR050245">
    <property type="entry name" value="PrsA_foldase"/>
</dbReference>
<comment type="catalytic activity">
    <reaction evidence="1">
        <text>[protein]-peptidylproline (omega=180) = [protein]-peptidylproline (omega=0)</text>
        <dbReference type="Rhea" id="RHEA:16237"/>
        <dbReference type="Rhea" id="RHEA-COMP:10747"/>
        <dbReference type="Rhea" id="RHEA-COMP:10748"/>
        <dbReference type="ChEBI" id="CHEBI:83833"/>
        <dbReference type="ChEBI" id="CHEBI:83834"/>
        <dbReference type="EC" id="5.2.1.8"/>
    </reaction>
</comment>
<evidence type="ECO:0000256" key="4">
    <source>
        <dbReference type="ARBA" id="ARBA00018370"/>
    </source>
</evidence>
<evidence type="ECO:0000313" key="12">
    <source>
        <dbReference type="Proteomes" id="UP000309450"/>
    </source>
</evidence>
<evidence type="ECO:0000256" key="6">
    <source>
        <dbReference type="ARBA" id="ARBA00030642"/>
    </source>
</evidence>
<sequence length="285" mass="30374">MAKMTKLLPVLALGAAGMLAGLHPALAEGETADTVVATVNGTEITLGQMIVVRERLPAEYQALPDDVLFKGILDQLVQQTALQQTVEDKLTLRDRIALENDRRGYMTGVALQAVVEGAVNDASLQAAYDERFKDFQAQTEYRAAHILVDSQDKAAALKADIDGGADFAELARANSTDGAAANGGDLGWFGAGMMVKPFEDAVMAMQVGEVAGPIETQFGWHLIKLHETRLSEAPSLDDLREELAAEIEQTAVQAHIEAVTAAAAVTRPGEGLDPAILKDQTILDQ</sequence>
<keyword evidence="8 11" id="KW-0413">Isomerase</keyword>
<keyword evidence="9" id="KW-0732">Signal</keyword>
<dbReference type="EC" id="5.2.1.8" evidence="3"/>
<dbReference type="InterPro" id="IPR027304">
    <property type="entry name" value="Trigger_fact/SurA_dom_sf"/>
</dbReference>
<organism evidence="11 12">
    <name type="scientific">Aliigemmobacter aestuarii</name>
    <dbReference type="NCBI Taxonomy" id="1445661"/>
    <lineage>
        <taxon>Bacteria</taxon>
        <taxon>Pseudomonadati</taxon>
        <taxon>Pseudomonadota</taxon>
        <taxon>Alphaproteobacteria</taxon>
        <taxon>Rhodobacterales</taxon>
        <taxon>Paracoccaceae</taxon>
        <taxon>Aliigemmobacter</taxon>
    </lineage>
</organism>
<protein>
    <recommendedName>
        <fullName evidence="4">Parvulin-like PPIase</fullName>
        <ecNumber evidence="3">5.2.1.8</ecNumber>
    </recommendedName>
    <alternativeName>
        <fullName evidence="6">Peptidyl-prolyl cis-trans isomerase plp</fullName>
    </alternativeName>
    <alternativeName>
        <fullName evidence="7">Rotamase plp</fullName>
    </alternativeName>
</protein>
<dbReference type="SUPFAM" id="SSF109998">
    <property type="entry name" value="Triger factor/SurA peptide-binding domain-like"/>
    <property type="match status" value="1"/>
</dbReference>
<evidence type="ECO:0000256" key="7">
    <source>
        <dbReference type="ARBA" id="ARBA00031484"/>
    </source>
</evidence>
<evidence type="ECO:0000256" key="9">
    <source>
        <dbReference type="SAM" id="SignalP"/>
    </source>
</evidence>
<dbReference type="GO" id="GO:0003755">
    <property type="term" value="F:peptidyl-prolyl cis-trans isomerase activity"/>
    <property type="evidence" value="ECO:0007669"/>
    <property type="project" value="UniProtKB-KW"/>
</dbReference>
<keyword evidence="12" id="KW-1185">Reference proteome</keyword>
<dbReference type="EMBL" id="SSND01000001">
    <property type="protein sequence ID" value="THD85410.1"/>
    <property type="molecule type" value="Genomic_DNA"/>
</dbReference>
<name>A0A4S3MS87_9RHOB</name>
<dbReference type="Pfam" id="PF13616">
    <property type="entry name" value="Rotamase_3"/>
    <property type="match status" value="1"/>
</dbReference>
<evidence type="ECO:0000313" key="11">
    <source>
        <dbReference type="EMBL" id="THD85410.1"/>
    </source>
</evidence>
<dbReference type="SUPFAM" id="SSF54534">
    <property type="entry name" value="FKBP-like"/>
    <property type="match status" value="1"/>
</dbReference>
<evidence type="ECO:0000256" key="8">
    <source>
        <dbReference type="PROSITE-ProRule" id="PRU00278"/>
    </source>
</evidence>
<dbReference type="InterPro" id="IPR046357">
    <property type="entry name" value="PPIase_dom_sf"/>
</dbReference>
<evidence type="ECO:0000256" key="3">
    <source>
        <dbReference type="ARBA" id="ARBA00013194"/>
    </source>
</evidence>
<comment type="caution">
    <text evidence="11">The sequence shown here is derived from an EMBL/GenBank/DDBJ whole genome shotgun (WGS) entry which is preliminary data.</text>
</comment>
<feature type="signal peptide" evidence="9">
    <location>
        <begin position="1"/>
        <end position="27"/>
    </location>
</feature>
<dbReference type="OrthoDB" id="14196at2"/>